<dbReference type="GO" id="GO:0032300">
    <property type="term" value="C:mismatch repair complex"/>
    <property type="evidence" value="ECO:0007669"/>
    <property type="project" value="InterPro"/>
</dbReference>
<dbReference type="SUPFAM" id="SSF54211">
    <property type="entry name" value="Ribosomal protein S5 domain 2-like"/>
    <property type="match status" value="1"/>
</dbReference>
<dbReference type="GO" id="GO:0005524">
    <property type="term" value="F:ATP binding"/>
    <property type="evidence" value="ECO:0007669"/>
    <property type="project" value="InterPro"/>
</dbReference>
<evidence type="ECO:0000256" key="2">
    <source>
        <dbReference type="ARBA" id="ARBA00022763"/>
    </source>
</evidence>
<dbReference type="PANTHER" id="PTHR10073">
    <property type="entry name" value="DNA MISMATCH REPAIR PROTEIN MLH, PMS, MUTL"/>
    <property type="match status" value="1"/>
</dbReference>
<dbReference type="InterPro" id="IPR002099">
    <property type="entry name" value="MutL/Mlh/PMS"/>
</dbReference>
<evidence type="ECO:0000256" key="1">
    <source>
        <dbReference type="ARBA" id="ARBA00006082"/>
    </source>
</evidence>
<dbReference type="Proteomes" id="UP000789706">
    <property type="component" value="Unassembled WGS sequence"/>
</dbReference>
<evidence type="ECO:0000313" key="7">
    <source>
        <dbReference type="Proteomes" id="UP000789706"/>
    </source>
</evidence>
<name>A0A9N8YMX9_9GLOM</name>
<keyword evidence="7" id="KW-1185">Reference proteome</keyword>
<dbReference type="SUPFAM" id="SSF55874">
    <property type="entry name" value="ATPase domain of HSP90 chaperone/DNA topoisomerase II/histidine kinase"/>
    <property type="match status" value="1"/>
</dbReference>
<dbReference type="InterPro" id="IPR042120">
    <property type="entry name" value="MutL_C_dimsub"/>
</dbReference>
<keyword evidence="3" id="KW-0234">DNA repair</keyword>
<sequence length="861" mass="99240">MSICLLEEAAIQKLRSSSINSTSQCVLELVQNSLDALATTIEIHVDVTKYFVQVIDNGTGIKPEDMNQICTRHATSKCHSLEDLSKVRTYGFRGEALANLAEVSELEITSKHSDYYDTYKTIFKGGVRLQNGPTRNNKQSKPGTIIIIRDLFYNYPVRRKNYSDNSLVNEMEKVKRAIETIALIHPQITFILMDASKDCKIISTRKAISNISTFRQIFGVTLAQNLVPVHVDENHFNVCGFFSLKAFHTKSRDELFLDLGSNIQRKSRKNDSIKTSEKYPIFLINLTCRPTDYDICLDPSKNIIEFKNWEKVSNLISNLVSRFLVNNGFSIRDILKTQVPCEVSKNPANMTNVTKLKNHQELPLTFEELAHIKIGGRRPYIFLDEELNVGSINNYPPAKIAKTDDQCISSRENNNFKINENEYIKQTNPFNKKGHYVDLRTGNSYSKLPGQSSTRNLTSSNVMNAKVDRSHLRLSNFTIKNNNTSNETSWAKRAFENWRNPVFKCDDVPMPFLENITSNNNKIFHLNDLAQSNVLGHRFSKKDVENAEVIGQFDDKFIICKFPCSQNEDQGIDKQDTRHLLVIVDQHAADERIRVEMLLKEFCCDFDFTKESKESGKPSFLVQAKPPIKIVLTCREIQVVKRFEKDFNRWGIYFSDKFDGKLDTPSTLTFISPPIGSLFDIDHIQIYITHLPKMISDRCISDSRVMQEIVRQHLYWLEDTGMVLKSDDGNIFDNEDRDWKKMIRKCPRGILDIINSKACRGAIMFNDRLTMNQCENLISRLSLCDFPFQCAHGRPSMIPLIYLDEFINQSTPNIRYFTRTKHFDTFQTVIKSSAEINQIKNMSKFSGWQRRKINMRNFINK</sequence>
<dbReference type="NCBIfam" id="TIGR00585">
    <property type="entry name" value="mutl"/>
    <property type="match status" value="1"/>
</dbReference>
<dbReference type="AlphaFoldDB" id="A0A9N8YMX9"/>
<dbReference type="GO" id="GO:0016887">
    <property type="term" value="F:ATP hydrolysis activity"/>
    <property type="evidence" value="ECO:0007669"/>
    <property type="project" value="InterPro"/>
</dbReference>
<dbReference type="InterPro" id="IPR038973">
    <property type="entry name" value="MutL/Mlh/Pms-like"/>
</dbReference>
<dbReference type="FunFam" id="3.30.565.10:FF:000003">
    <property type="entry name" value="DNA mismatch repair endonuclease MutL"/>
    <property type="match status" value="1"/>
</dbReference>
<dbReference type="InterPro" id="IPR014762">
    <property type="entry name" value="DNA_mismatch_repair_CS"/>
</dbReference>
<dbReference type="SUPFAM" id="SSF118116">
    <property type="entry name" value="DNA mismatch repair protein MutL"/>
    <property type="match status" value="1"/>
</dbReference>
<dbReference type="GO" id="GO:0140664">
    <property type="term" value="F:ATP-dependent DNA damage sensor activity"/>
    <property type="evidence" value="ECO:0007669"/>
    <property type="project" value="InterPro"/>
</dbReference>
<comment type="caution">
    <text evidence="6">The sequence shown here is derived from an EMBL/GenBank/DDBJ whole genome shotgun (WGS) entry which is preliminary data.</text>
</comment>
<dbReference type="InterPro" id="IPR013507">
    <property type="entry name" value="DNA_mismatch_S5_2-like"/>
</dbReference>
<keyword evidence="2" id="KW-0227">DNA damage</keyword>
<gene>
    <name evidence="6" type="ORF">DEBURN_LOCUS778</name>
</gene>
<feature type="domain" description="DNA mismatch repair protein S5" evidence="5">
    <location>
        <begin position="214"/>
        <end position="325"/>
    </location>
</feature>
<dbReference type="Gene3D" id="3.30.1540.20">
    <property type="entry name" value="MutL, C-terminal domain, dimerisation subdomain"/>
    <property type="match status" value="1"/>
</dbReference>
<dbReference type="GO" id="GO:0006298">
    <property type="term" value="P:mismatch repair"/>
    <property type="evidence" value="ECO:0007669"/>
    <property type="project" value="InterPro"/>
</dbReference>
<dbReference type="EMBL" id="CAJVPK010000028">
    <property type="protein sequence ID" value="CAG8434863.1"/>
    <property type="molecule type" value="Genomic_DNA"/>
</dbReference>
<dbReference type="InterPro" id="IPR014790">
    <property type="entry name" value="MutL_C"/>
</dbReference>
<proteinExistence type="inferred from homology"/>
<dbReference type="InterPro" id="IPR037198">
    <property type="entry name" value="MutL_C_sf"/>
</dbReference>
<evidence type="ECO:0000256" key="3">
    <source>
        <dbReference type="ARBA" id="ARBA00023204"/>
    </source>
</evidence>
<dbReference type="OrthoDB" id="429932at2759"/>
<feature type="domain" description="MutL C-terminal dimerisation" evidence="4">
    <location>
        <begin position="549"/>
        <end position="769"/>
    </location>
</feature>
<comment type="similarity">
    <text evidence="1">Belongs to the DNA mismatch repair MutL/HexB family.</text>
</comment>
<evidence type="ECO:0000259" key="5">
    <source>
        <dbReference type="SMART" id="SM01340"/>
    </source>
</evidence>
<dbReference type="SMART" id="SM01340">
    <property type="entry name" value="DNA_mis_repair"/>
    <property type="match status" value="1"/>
</dbReference>
<evidence type="ECO:0000259" key="4">
    <source>
        <dbReference type="SMART" id="SM00853"/>
    </source>
</evidence>
<evidence type="ECO:0000313" key="6">
    <source>
        <dbReference type="EMBL" id="CAG8434863.1"/>
    </source>
</evidence>
<dbReference type="PROSITE" id="PS00058">
    <property type="entry name" value="DNA_MISMATCH_REPAIR_1"/>
    <property type="match status" value="1"/>
</dbReference>
<dbReference type="InterPro" id="IPR036890">
    <property type="entry name" value="HATPase_C_sf"/>
</dbReference>
<dbReference type="InterPro" id="IPR020568">
    <property type="entry name" value="Ribosomal_Su5_D2-typ_SF"/>
</dbReference>
<dbReference type="Pfam" id="PF01119">
    <property type="entry name" value="DNA_mis_repair"/>
    <property type="match status" value="1"/>
</dbReference>
<dbReference type="InterPro" id="IPR014721">
    <property type="entry name" value="Ribsml_uS5_D2-typ_fold_subgr"/>
</dbReference>
<protein>
    <submittedName>
        <fullName evidence="6">760_t:CDS:1</fullName>
    </submittedName>
</protein>
<dbReference type="Gene3D" id="3.30.565.10">
    <property type="entry name" value="Histidine kinase-like ATPase, C-terminal domain"/>
    <property type="match status" value="1"/>
</dbReference>
<organism evidence="6 7">
    <name type="scientific">Diversispora eburnea</name>
    <dbReference type="NCBI Taxonomy" id="1213867"/>
    <lineage>
        <taxon>Eukaryota</taxon>
        <taxon>Fungi</taxon>
        <taxon>Fungi incertae sedis</taxon>
        <taxon>Mucoromycota</taxon>
        <taxon>Glomeromycotina</taxon>
        <taxon>Glomeromycetes</taxon>
        <taxon>Diversisporales</taxon>
        <taxon>Diversisporaceae</taxon>
        <taxon>Diversispora</taxon>
    </lineage>
</organism>
<dbReference type="Pfam" id="PF13589">
    <property type="entry name" value="HATPase_c_3"/>
    <property type="match status" value="1"/>
</dbReference>
<accession>A0A9N8YMX9</accession>
<dbReference type="Gene3D" id="3.30.230.10">
    <property type="match status" value="1"/>
</dbReference>
<dbReference type="GO" id="GO:0030983">
    <property type="term" value="F:mismatched DNA binding"/>
    <property type="evidence" value="ECO:0007669"/>
    <property type="project" value="InterPro"/>
</dbReference>
<reference evidence="6" key="1">
    <citation type="submission" date="2021-06" db="EMBL/GenBank/DDBJ databases">
        <authorList>
            <person name="Kallberg Y."/>
            <person name="Tangrot J."/>
            <person name="Rosling A."/>
        </authorList>
    </citation>
    <scope>NUCLEOTIDE SEQUENCE</scope>
    <source>
        <strain evidence="6">AZ414A</strain>
    </source>
</reference>
<dbReference type="SMART" id="SM00853">
    <property type="entry name" value="MutL_C"/>
    <property type="match status" value="1"/>
</dbReference>
<dbReference type="PANTHER" id="PTHR10073:SF47">
    <property type="entry name" value="DNA MISMATCH REPAIR PROTEIN MLH3"/>
    <property type="match status" value="1"/>
</dbReference>